<proteinExistence type="predicted"/>
<protein>
    <submittedName>
        <fullName evidence="2">Cysteine and glycine-rich protein 2</fullName>
    </submittedName>
</protein>
<reference evidence="2" key="2">
    <citation type="submission" date="2025-08" db="UniProtKB">
        <authorList>
            <consortium name="Ensembl"/>
        </authorList>
    </citation>
    <scope>IDENTIFICATION</scope>
</reference>
<keyword evidence="3" id="KW-1185">Reference proteome</keyword>
<dbReference type="SUPFAM" id="SSF57716">
    <property type="entry name" value="Glucocorticoid receptor-like (DNA-binding domain)"/>
    <property type="match status" value="1"/>
</dbReference>
<dbReference type="AlphaFoldDB" id="A0AAQ4RZH1"/>
<evidence type="ECO:0000313" key="2">
    <source>
        <dbReference type="Ensembl" id="ENSGACP00000068033.1"/>
    </source>
</evidence>
<evidence type="ECO:0000313" key="3">
    <source>
        <dbReference type="Proteomes" id="UP000007635"/>
    </source>
</evidence>
<evidence type="ECO:0000256" key="1">
    <source>
        <dbReference type="SAM" id="MobiDB-lite"/>
    </source>
</evidence>
<accession>A0AAQ4RZH1</accession>
<name>A0AAQ4RZH1_GASAC</name>
<reference evidence="2" key="3">
    <citation type="submission" date="2025-09" db="UniProtKB">
        <authorList>
            <consortium name="Ensembl"/>
        </authorList>
    </citation>
    <scope>IDENTIFICATION</scope>
</reference>
<organism evidence="2 3">
    <name type="scientific">Gasterosteus aculeatus aculeatus</name>
    <name type="common">three-spined stickleback</name>
    <dbReference type="NCBI Taxonomy" id="481459"/>
    <lineage>
        <taxon>Eukaryota</taxon>
        <taxon>Metazoa</taxon>
        <taxon>Chordata</taxon>
        <taxon>Craniata</taxon>
        <taxon>Vertebrata</taxon>
        <taxon>Euteleostomi</taxon>
        <taxon>Actinopterygii</taxon>
        <taxon>Neopterygii</taxon>
        <taxon>Teleostei</taxon>
        <taxon>Neoteleostei</taxon>
        <taxon>Acanthomorphata</taxon>
        <taxon>Eupercaria</taxon>
        <taxon>Perciformes</taxon>
        <taxon>Cottioidei</taxon>
        <taxon>Gasterosteales</taxon>
        <taxon>Gasterosteidae</taxon>
        <taxon>Gasterosteus</taxon>
    </lineage>
</organism>
<reference evidence="2 3" key="1">
    <citation type="journal article" date="2021" name="G3 (Bethesda)">
        <title>Improved contiguity of the threespine stickleback genome using long-read sequencing.</title>
        <authorList>
            <person name="Nath S."/>
            <person name="Shaw D.E."/>
            <person name="White M.A."/>
        </authorList>
    </citation>
    <scope>NUCLEOTIDE SEQUENCE [LARGE SCALE GENOMIC DNA]</scope>
    <source>
        <strain evidence="2 3">Lake Benthic</strain>
    </source>
</reference>
<feature type="region of interest" description="Disordered" evidence="1">
    <location>
        <begin position="64"/>
        <end position="88"/>
    </location>
</feature>
<dbReference type="Gene3D" id="2.10.110.10">
    <property type="entry name" value="Cysteine Rich Protein"/>
    <property type="match status" value="1"/>
</dbReference>
<sequence length="137" mass="14910">MPNWGGGNKCGACRGAVYHAEEVQCDGKSFHKCCFLCRHSLTNRPQTPTRPNLPRSLSVRTNVAGVETRSMPLRRSWGRASRGTRTASVAQNVARAWSQPLRLRETERSTAKRVTPRTSGPKASVTAKGAGALVHAQ</sequence>
<feature type="region of interest" description="Disordered" evidence="1">
    <location>
        <begin position="102"/>
        <end position="137"/>
    </location>
</feature>
<dbReference type="GeneTree" id="ENSGT00940000154980"/>
<dbReference type="Proteomes" id="UP000007635">
    <property type="component" value="Chromosome IV"/>
</dbReference>
<dbReference type="Ensembl" id="ENSGACT00000051238.1">
    <property type="protein sequence ID" value="ENSGACP00000068033.1"/>
    <property type="gene ID" value="ENSGACG00000019467.2"/>
</dbReference>